<feature type="compositionally biased region" description="Polar residues" evidence="1">
    <location>
        <begin position="171"/>
        <end position="185"/>
    </location>
</feature>
<evidence type="ECO:0000259" key="2">
    <source>
        <dbReference type="Pfam" id="PF20530"/>
    </source>
</evidence>
<feature type="compositionally biased region" description="Low complexity" evidence="1">
    <location>
        <begin position="370"/>
        <end position="436"/>
    </location>
</feature>
<feature type="compositionally biased region" description="Gly residues" evidence="1">
    <location>
        <begin position="200"/>
        <end position="214"/>
    </location>
</feature>
<name>A0A1H0IZ67_9ACTN</name>
<feature type="compositionally biased region" description="Polar residues" evidence="1">
    <location>
        <begin position="84"/>
        <end position="99"/>
    </location>
</feature>
<proteinExistence type="predicted"/>
<feature type="compositionally biased region" description="Low complexity" evidence="1">
    <location>
        <begin position="59"/>
        <end position="69"/>
    </location>
</feature>
<dbReference type="STRING" id="310781.SAMN05216259_109165"/>
<feature type="domain" description="DUF6745" evidence="2">
    <location>
        <begin position="451"/>
        <end position="655"/>
    </location>
</feature>
<reference evidence="3 4" key="1">
    <citation type="submission" date="2016-10" db="EMBL/GenBank/DDBJ databases">
        <authorList>
            <person name="de Groot N.N."/>
        </authorList>
    </citation>
    <scope>NUCLEOTIDE SEQUENCE [LARGE SCALE GENOMIC DNA]</scope>
    <source>
        <strain evidence="3 4">CGMCC 4.2022</strain>
    </source>
</reference>
<evidence type="ECO:0000256" key="1">
    <source>
        <dbReference type="SAM" id="MobiDB-lite"/>
    </source>
</evidence>
<gene>
    <name evidence="3" type="ORF">SAMN05216259_109165</name>
</gene>
<dbReference type="AlphaFoldDB" id="A0A1H0IZ67"/>
<protein>
    <recommendedName>
        <fullName evidence="2">DUF6745 domain-containing protein</fullName>
    </recommendedName>
</protein>
<feature type="region of interest" description="Disordered" evidence="1">
    <location>
        <begin position="1"/>
        <end position="214"/>
    </location>
</feature>
<dbReference type="Proteomes" id="UP000199341">
    <property type="component" value="Unassembled WGS sequence"/>
</dbReference>
<dbReference type="EMBL" id="FNIE01000009">
    <property type="protein sequence ID" value="SDO36421.1"/>
    <property type="molecule type" value="Genomic_DNA"/>
</dbReference>
<evidence type="ECO:0000313" key="4">
    <source>
        <dbReference type="Proteomes" id="UP000199341"/>
    </source>
</evidence>
<dbReference type="InterPro" id="IPR046633">
    <property type="entry name" value="DUF6745"/>
</dbReference>
<feature type="region of interest" description="Disordered" evidence="1">
    <location>
        <begin position="370"/>
        <end position="443"/>
    </location>
</feature>
<keyword evidence="4" id="KW-1185">Reference proteome</keyword>
<accession>A0A1H0IZ67</accession>
<sequence length="655" mass="67081">METSVAQVDEGTVTAEGAGTVFRRRGDRRAVRAPVKARARPHKGGTTGQGQGRRRPARVPRQGARAPAGNGKVGTGVEIGSGTAVETSVTQVDEGTVTTEGAIGGPAAGTASSKEGTPDRVPADAPSNSEPGNPDEGSGSGSADDPGNTTADTPAEDSGNESGSGPADEPGNTTANDTGGNPGESSDSRTANEPDATADGAGGDPNEGAGSGSLGVGAVAEWRRVGAETAAADRGAAEAGVRLAYRLAGLAEPERIVWAESPLAAIRLLAGEESAERRGRNVREEVRSGPWAAERARLHAELGPAGWSARWQSTGGRLWDGVQLLTARIGAGTVEAFAATEVPARPASPAAVPGAPAADMLPGFEGVAAPSAAPAAPGETAPRTAATAAAATGTAEAGPVATTPAGAPEAPAGSGSVTTAPADAPEPPAGSGSPTTAPAARVDPKKQALARVLLLDAVQGQQDAAWLSAFEVGPGSPLEGVAAVARAAGWWWPYERVAVVCERPVELHRDEAGRLDRADGPALAYRDGFALYSWRGMPVPGGFLRELSALTPERIRTEENAELRRVMLEHYGYDRYLTESGAVPEHRDETGVLWRIALQGDEDTVMVEVVNSTPEPDGTTRTYWLRVPPTTLTAREGVAWTFGLTAEEYQPQRQT</sequence>
<evidence type="ECO:0000313" key="3">
    <source>
        <dbReference type="EMBL" id="SDO36421.1"/>
    </source>
</evidence>
<organism evidence="3 4">
    <name type="scientific">Actinacidiphila guanduensis</name>
    <dbReference type="NCBI Taxonomy" id="310781"/>
    <lineage>
        <taxon>Bacteria</taxon>
        <taxon>Bacillati</taxon>
        <taxon>Actinomycetota</taxon>
        <taxon>Actinomycetes</taxon>
        <taxon>Kitasatosporales</taxon>
        <taxon>Streptomycetaceae</taxon>
        <taxon>Actinacidiphila</taxon>
    </lineage>
</organism>
<dbReference type="Pfam" id="PF20530">
    <property type="entry name" value="DUF6745"/>
    <property type="match status" value="1"/>
</dbReference>